<dbReference type="Pfam" id="PF12738">
    <property type="entry name" value="PTCB-BRCT"/>
    <property type="match status" value="2"/>
</dbReference>
<keyword evidence="7" id="KW-0206">Cytoskeleton</keyword>
<keyword evidence="5" id="KW-0227">DNA damage</keyword>
<keyword evidence="12" id="KW-1185">Reference proteome</keyword>
<dbReference type="GO" id="GO:0016853">
    <property type="term" value="F:isomerase activity"/>
    <property type="evidence" value="ECO:0007669"/>
    <property type="project" value="UniProtKB-KW"/>
</dbReference>
<dbReference type="InterPro" id="IPR001357">
    <property type="entry name" value="BRCT_dom"/>
</dbReference>
<organism evidence="11 12">
    <name type="scientific">Tropilaelaps mercedesae</name>
    <dbReference type="NCBI Taxonomy" id="418985"/>
    <lineage>
        <taxon>Eukaryota</taxon>
        <taxon>Metazoa</taxon>
        <taxon>Ecdysozoa</taxon>
        <taxon>Arthropoda</taxon>
        <taxon>Chelicerata</taxon>
        <taxon>Arachnida</taxon>
        <taxon>Acari</taxon>
        <taxon>Parasitiformes</taxon>
        <taxon>Mesostigmata</taxon>
        <taxon>Gamasina</taxon>
        <taxon>Dermanyssoidea</taxon>
        <taxon>Laelapidae</taxon>
        <taxon>Tropilaelaps</taxon>
    </lineage>
</organism>
<dbReference type="Pfam" id="PF16589">
    <property type="entry name" value="BRCT_2"/>
    <property type="match status" value="1"/>
</dbReference>
<feature type="compositionally biased region" description="Low complexity" evidence="9">
    <location>
        <begin position="1133"/>
        <end position="1144"/>
    </location>
</feature>
<dbReference type="OrthoDB" id="251770at2759"/>
<feature type="region of interest" description="Disordered" evidence="9">
    <location>
        <begin position="732"/>
        <end position="755"/>
    </location>
</feature>
<keyword evidence="3" id="KW-0963">Cytoplasm</keyword>
<evidence type="ECO:0000256" key="7">
    <source>
        <dbReference type="ARBA" id="ARBA00023212"/>
    </source>
</evidence>
<evidence type="ECO:0000256" key="9">
    <source>
        <dbReference type="SAM" id="MobiDB-lite"/>
    </source>
</evidence>
<dbReference type="GO" id="GO:0006270">
    <property type="term" value="P:DNA replication initiation"/>
    <property type="evidence" value="ECO:0007669"/>
    <property type="project" value="TreeGrafter"/>
</dbReference>
<dbReference type="FunCoup" id="A0A1V9X3P4">
    <property type="interactions" value="1485"/>
</dbReference>
<dbReference type="GO" id="GO:0007095">
    <property type="term" value="P:mitotic G2 DNA damage checkpoint signaling"/>
    <property type="evidence" value="ECO:0007669"/>
    <property type="project" value="TreeGrafter"/>
</dbReference>
<evidence type="ECO:0000256" key="3">
    <source>
        <dbReference type="ARBA" id="ARBA00022490"/>
    </source>
</evidence>
<evidence type="ECO:0000256" key="4">
    <source>
        <dbReference type="ARBA" id="ARBA00022737"/>
    </source>
</evidence>
<dbReference type="GO" id="GO:0005634">
    <property type="term" value="C:nucleus"/>
    <property type="evidence" value="ECO:0007669"/>
    <property type="project" value="UniProtKB-SubCell"/>
</dbReference>
<dbReference type="InParanoid" id="A0A1V9X3P4"/>
<dbReference type="PANTHER" id="PTHR13561:SF20">
    <property type="entry name" value="DNA TOPOISOMERASE 2-BINDING PROTEIN 1"/>
    <property type="match status" value="1"/>
</dbReference>
<proteinExistence type="predicted"/>
<accession>A0A1V9X3P4</accession>
<protein>
    <submittedName>
        <fullName evidence="11">DNA topoisomerase 2-binding protein 1-B-like</fullName>
    </submittedName>
</protein>
<dbReference type="Pfam" id="PF00533">
    <property type="entry name" value="BRCT"/>
    <property type="match status" value="2"/>
</dbReference>
<evidence type="ECO:0000313" key="12">
    <source>
        <dbReference type="Proteomes" id="UP000192247"/>
    </source>
</evidence>
<evidence type="ECO:0000256" key="6">
    <source>
        <dbReference type="ARBA" id="ARBA00023204"/>
    </source>
</evidence>
<dbReference type="InterPro" id="IPR059215">
    <property type="entry name" value="BRCT2_TopBP1-like"/>
</dbReference>
<evidence type="ECO:0000256" key="1">
    <source>
        <dbReference type="ARBA" id="ARBA00004123"/>
    </source>
</evidence>
<dbReference type="EMBL" id="MNPL01025625">
    <property type="protein sequence ID" value="OQR68219.1"/>
    <property type="molecule type" value="Genomic_DNA"/>
</dbReference>
<keyword evidence="8" id="KW-0539">Nucleus</keyword>
<evidence type="ECO:0000256" key="5">
    <source>
        <dbReference type="ARBA" id="ARBA00022763"/>
    </source>
</evidence>
<gene>
    <name evidence="11" type="ORF">BIW11_04599</name>
</gene>
<sequence length="1504" mass="165712">MDFSRRRNARLEGSSSTLIEVSARDVSQTIFCEPADEAERSPHLQEAFDAYGTHAVGEARWMTLEEIREFQALPQNQRSSVHYVCDPFEGSVFDLVRGSSNPVFGPLVLLRCLRDKRTLPVSMKAQPIYSQAMKDVVATFSSVVPTRRRILTQRLEWMGGRTEAALNNTVTHVITDEVGSKKYIVGAQRGLAVQTTLWIDHVWDVTQRELKHAISVAEEFKTPIFANLTVTTSGLAEEEKAEIMKLVQENGGTYTGKLTKANTHLVIREAKGAKYAAALKWQLHVVSPEWVFNCMKKGFMVDPVQYRMGELVDSSPGNNTLINTSVTSVASTVSRSVLSERTMNVAGRGDPAYSEVLRLSKEDVSVAGQFLDGCSVHVFGVRDKALLDRLHQIINQAGGLREDSFNDGVTHIITIPSASGLSELHRHIEASFASPAVLLPSWLVACVRQKSLAPPGPYAVPGFDPPAEAAEGGDDANLTNSVQTTCQSNSMYSDRTCNVSVSSTRSKSSTLNKVCGGGTVGCLTGKLFFLTQELRVVFLNVVHDLSTLREGIESLGGRLVDSQEPAEGSDGQQLFTVYTNMVSAATPGPNAITILHLENVIRQRRWIEPSTSPFFQVFHAPKSDVPNGAMGEVVVTPTGFDEQEVTSMSRVLAMFGASLQAVMVKNSKPDKKLWGTTHLVCATARSNGKFDAAKKWKIPAVTMDWVLACAREGRRIGVKEYLVDPEQWETLPDAVKRSPRKPPPETPIEKRKRPIQLQVTPSETTQNRITDIVTMPASDSTTTPKASADKSGVAFAERNTSEIRTPVLSSQRMRELYEEASRFKTPKNADLDSPGMPRITADKVSEMMRQIQDSPLQIYDIPEASFDEKCSQAMSVKSRLAVGQPLAGVVAMLDEGGLQPSVLELKLSIERLGGWVSHTVERCTIVVLPPSHAQSDDARRLRISAQRLNKPLVGVEWIWATIDRMKKPPLEEFPPDYEKTHGAPYIRTKMLKDYIPKWDDSDLDISLSKTSDVAKNKITNDKSSVEPCGVEAEHVTKIVDPPSIENLLEPSAQTTNVEAPNGDEGGDVEPAAKNDLEQTLEKRSLRPRRSSAAPAGSETSLTPLAAGTRETDQVNPAPLASVPKDPLRDLLSRRSSTRSNTPTRRVNRTNFDDASRSQHKRSQPILGGQYSSGSVLADIETQPEEEISYGGPMVIPTSTQLNSTVCGDPVNPNFGDVSMVRPCVNDPMRPPPQSKAILKRSRDLLEDDNVVGKRFKKNRLALDVSADDEPEPSQLPLSNESPEKVYELYYIDEETNNRCRQLIAELGGNIVDEHSTDAVTQAGVEKIIIVDPTQQRILKKSSLLQQLACGGWVVAPRYIDDCATAGEFLPESDYMIGVGVKGQPEASSQKWLAERFACWHRWRKLRLERGTGAFDGWKVALFSSTSERERGHRRLLIAGGAIVLDKEDEDALKQATHVFVTKGDTRTAKQLRTKLGPDILILAPEYMLHYLSLGEMDPNQFAIK</sequence>
<dbReference type="InterPro" id="IPR057595">
    <property type="entry name" value="TopB1_SLF1_BRCT"/>
</dbReference>
<evidence type="ECO:0000256" key="8">
    <source>
        <dbReference type="ARBA" id="ARBA00023242"/>
    </source>
</evidence>
<dbReference type="PROSITE" id="PS50172">
    <property type="entry name" value="BRCT"/>
    <property type="match status" value="5"/>
</dbReference>
<dbReference type="Gene3D" id="3.40.50.10190">
    <property type="entry name" value="BRCT domain"/>
    <property type="match status" value="8"/>
</dbReference>
<dbReference type="CDD" id="cd17718">
    <property type="entry name" value="BRCT_TopBP1_rpt3"/>
    <property type="match status" value="1"/>
</dbReference>
<evidence type="ECO:0000313" key="11">
    <source>
        <dbReference type="EMBL" id="OQR68219.1"/>
    </source>
</evidence>
<dbReference type="GO" id="GO:0005813">
    <property type="term" value="C:centrosome"/>
    <property type="evidence" value="ECO:0007669"/>
    <property type="project" value="UniProtKB-SubCell"/>
</dbReference>
<dbReference type="Pfam" id="PF23294">
    <property type="entry name" value="BRCT_TopB1_SLF1"/>
    <property type="match status" value="1"/>
</dbReference>
<keyword evidence="11" id="KW-0413">Isomerase</keyword>
<feature type="domain" description="BRCT" evidence="10">
    <location>
        <begin position="220"/>
        <end position="308"/>
    </location>
</feature>
<evidence type="ECO:0000256" key="2">
    <source>
        <dbReference type="ARBA" id="ARBA00004300"/>
    </source>
</evidence>
<reference evidence="11 12" key="1">
    <citation type="journal article" date="2017" name="Gigascience">
        <title>Draft genome of the honey bee ectoparasitic mite, Tropilaelaps mercedesae, is shaped by the parasitic life history.</title>
        <authorList>
            <person name="Dong X."/>
            <person name="Armstrong S.D."/>
            <person name="Xia D."/>
            <person name="Makepeace B.L."/>
            <person name="Darby A.C."/>
            <person name="Kadowaki T."/>
        </authorList>
    </citation>
    <scope>NUCLEOTIDE SEQUENCE [LARGE SCALE GENOMIC DNA]</scope>
    <source>
        <strain evidence="11">Wuxi-XJTLU</strain>
    </source>
</reference>
<dbReference type="InterPro" id="IPR036420">
    <property type="entry name" value="BRCT_dom_sf"/>
</dbReference>
<dbReference type="CDD" id="cd17731">
    <property type="entry name" value="BRCT_TopBP1_rpt2_like"/>
    <property type="match status" value="1"/>
</dbReference>
<evidence type="ECO:0000259" key="10">
    <source>
        <dbReference type="PROSITE" id="PS50172"/>
    </source>
</evidence>
<dbReference type="SUPFAM" id="SSF52113">
    <property type="entry name" value="BRCT domain"/>
    <property type="match status" value="6"/>
</dbReference>
<feature type="domain" description="BRCT" evidence="10">
    <location>
        <begin position="633"/>
        <end position="723"/>
    </location>
</feature>
<keyword evidence="6" id="KW-0234">DNA repair</keyword>
<dbReference type="STRING" id="418985.A0A1V9X3P4"/>
<dbReference type="Proteomes" id="UP000192247">
    <property type="component" value="Unassembled WGS sequence"/>
</dbReference>
<comment type="caution">
    <text evidence="11">The sequence shown here is derived from an EMBL/GenBank/DDBJ whole genome shotgun (WGS) entry which is preliminary data.</text>
</comment>
<name>A0A1V9X3P4_9ACAR</name>
<dbReference type="GO" id="GO:0033314">
    <property type="term" value="P:mitotic DNA replication checkpoint signaling"/>
    <property type="evidence" value="ECO:0007669"/>
    <property type="project" value="TreeGrafter"/>
</dbReference>
<feature type="region of interest" description="Disordered" evidence="9">
    <location>
        <begin position="1051"/>
        <end position="1070"/>
    </location>
</feature>
<feature type="domain" description="BRCT" evidence="10">
    <location>
        <begin position="881"/>
        <end position="975"/>
    </location>
</feature>
<dbReference type="PANTHER" id="PTHR13561">
    <property type="entry name" value="DNA REPLICATION REGULATOR DPB11-RELATED"/>
    <property type="match status" value="1"/>
</dbReference>
<comment type="subcellular location">
    <subcellularLocation>
        <location evidence="2">Cytoplasm</location>
        <location evidence="2">Cytoskeleton</location>
        <location evidence="2">Microtubule organizing center</location>
        <location evidence="2">Centrosome</location>
    </subcellularLocation>
    <subcellularLocation>
        <location evidence="1">Nucleus</location>
    </subcellularLocation>
</comment>
<dbReference type="FunFam" id="3.40.50.10190:FF:000010">
    <property type="entry name" value="DNA topoisomerase II binding protein 1"/>
    <property type="match status" value="1"/>
</dbReference>
<dbReference type="SMART" id="SM00292">
    <property type="entry name" value="BRCT"/>
    <property type="match status" value="6"/>
</dbReference>
<feature type="region of interest" description="Disordered" evidence="9">
    <location>
        <begin position="1078"/>
        <end position="1172"/>
    </location>
</feature>
<feature type="domain" description="BRCT" evidence="10">
    <location>
        <begin position="1300"/>
        <end position="1376"/>
    </location>
</feature>
<feature type="domain" description="BRCT" evidence="10">
    <location>
        <begin position="366"/>
        <end position="460"/>
    </location>
</feature>
<keyword evidence="4" id="KW-0677">Repeat</keyword>
<dbReference type="GO" id="GO:0006281">
    <property type="term" value="P:DNA repair"/>
    <property type="evidence" value="ECO:0007669"/>
    <property type="project" value="UniProtKB-KW"/>
</dbReference>